<keyword evidence="8" id="KW-0677">Repeat</keyword>
<name>A0AAN8FST5_TRICO</name>
<keyword evidence="12" id="KW-0406">Ion transport</keyword>
<dbReference type="SUPFAM" id="SSF81324">
    <property type="entry name" value="Voltage-gated potassium channels"/>
    <property type="match status" value="2"/>
</dbReference>
<evidence type="ECO:0000256" key="4">
    <source>
        <dbReference type="ARBA" id="ARBA00022568"/>
    </source>
</evidence>
<feature type="compositionally biased region" description="Polar residues" evidence="18">
    <location>
        <begin position="815"/>
        <end position="828"/>
    </location>
</feature>
<evidence type="ECO:0000256" key="19">
    <source>
        <dbReference type="SAM" id="Phobius"/>
    </source>
</evidence>
<evidence type="ECO:0000256" key="5">
    <source>
        <dbReference type="ARBA" id="ARBA00022673"/>
    </source>
</evidence>
<keyword evidence="22" id="KW-1185">Reference proteome</keyword>
<dbReference type="Gene3D" id="1.10.238.10">
    <property type="entry name" value="EF-hand"/>
    <property type="match status" value="1"/>
</dbReference>
<dbReference type="FunFam" id="1.10.287.70:FF:000117">
    <property type="entry name" value="Voltage-gated Ca2+ channel, alpha subunit"/>
    <property type="match status" value="1"/>
</dbReference>
<proteinExistence type="inferred from homology"/>
<evidence type="ECO:0000256" key="16">
    <source>
        <dbReference type="PIRSR" id="PIRSR602077-1"/>
    </source>
</evidence>
<dbReference type="InterPro" id="IPR050599">
    <property type="entry name" value="VDCC_alpha-1_subunit"/>
</dbReference>
<feature type="non-terminal residue" evidence="21">
    <location>
        <position position="1"/>
    </location>
</feature>
<feature type="region of interest" description="Disordered" evidence="18">
    <location>
        <begin position="756"/>
        <end position="783"/>
    </location>
</feature>
<evidence type="ECO:0000256" key="12">
    <source>
        <dbReference type="ARBA" id="ARBA00023065"/>
    </source>
</evidence>
<dbReference type="Gene3D" id="1.20.120.350">
    <property type="entry name" value="Voltage-gated potassium channels. Chain C"/>
    <property type="match status" value="2"/>
</dbReference>
<evidence type="ECO:0000256" key="3">
    <source>
        <dbReference type="ARBA" id="ARBA00022553"/>
    </source>
</evidence>
<evidence type="ECO:0000313" key="21">
    <source>
        <dbReference type="EMBL" id="KAK5980127.1"/>
    </source>
</evidence>
<dbReference type="Proteomes" id="UP001331761">
    <property type="component" value="Unassembled WGS sequence"/>
</dbReference>
<sequence>FNFPTMHPYTHFDTFPVALITVFQILTGEDWNEVMYLAIEAQGGIYGGGMVYCIYFIVLVLFGNYTLLNVFLAIAVDNLANAQELTAAEEADEKANEMDDSEEEEPDGDHCAIDMDGNDQDDDEECEEEESPFGGPRPMVPYTSMFFLSPSNPLRVLVHSVVCTKYFEMMVMGVICLSSISLAAEDPVDEDNPRNKVLQYMDYCFTGVFACEMLLKLIDQGIILHPGSYCRDFWNILDGVVVTCALVAFGFAGTEGSAGKNLNTIKSLRVLRVLRPLKTIKRIPKLKAVFDCVVNSLKNVFNILIVYFLFQFIFGVIAVQLFNGKFFYCTDKTKRFAYQCHGQFFIFDNQNEPPRVEQREWRLRPFNYDNTINAMLTLFVVTTGEGWPGIRQNSMDTTFEDQGPSPFYRVEVALFYVMFFIVFPFFFVNIFVALIIITFQEQVALFYVMFFIVFPFFFVNIFVALIIITFQEQGEAELSEGDLDKNQKQCIDFALNARPRSLFMPEDKNSIKYRIWRLVTSAPFEYFIMAMICCNTIILMMKFHGNSDFYEKVLRLFNTALTAVFTVESILKILAFGVRNYFRDGWNRFDFVTVVGSITDALVTEFGDSSILGPHHLDEFIRVWADYDPAATGRIHYTDMYDMLRNITPPVGFGRKCPYRLAYKHLVRMNMPVAEDGTVHFTTTLFALIRESLSIKMRPELCFQKLTVGKIYAGLLILENYRAKKSGTELELRKRQRTAILLYRRRNAMFKWADSVDSIDQEQQEQQQQEQQQQQQQQQIGGGGLFGGGLRGLVAAAKAAGGINHMPAPQVDETSQLIPNHTTPNANKSPAPRPYTLYTPLEETPKSNKSSEDGGDTPVRYSPPQEAPKTTTAGRRLSDMFSRIRRGGGGIPHDPLQLQPTKIHADEGKRVNEHPVILSVPKSE</sequence>
<dbReference type="InterPro" id="IPR031649">
    <property type="entry name" value="GPHH_dom"/>
</dbReference>
<dbReference type="PANTHER" id="PTHR45628:SF7">
    <property type="entry name" value="VOLTAGE-DEPENDENT CALCIUM CHANNEL TYPE A SUBUNIT ALPHA-1"/>
    <property type="match status" value="1"/>
</dbReference>
<evidence type="ECO:0000313" key="22">
    <source>
        <dbReference type="Proteomes" id="UP001331761"/>
    </source>
</evidence>
<feature type="transmembrane region" description="Helical" evidence="19">
    <location>
        <begin position="54"/>
        <end position="76"/>
    </location>
</feature>
<comment type="similarity">
    <text evidence="17">Belongs to the calcium channel alpha-1 subunit (TC 1.A.1.11) family.</text>
</comment>
<feature type="compositionally biased region" description="Basic and acidic residues" evidence="18">
    <location>
        <begin position="843"/>
        <end position="852"/>
    </location>
</feature>
<feature type="domain" description="EF-hand" evidence="20">
    <location>
        <begin position="615"/>
        <end position="650"/>
    </location>
</feature>
<keyword evidence="11 19" id="KW-1133">Transmembrane helix</keyword>
<dbReference type="FunFam" id="1.20.120.350:FF:000011">
    <property type="entry name" value="Voltage-dependent N-type calcium channel subunit alpha"/>
    <property type="match status" value="1"/>
</dbReference>
<dbReference type="PROSITE" id="PS50222">
    <property type="entry name" value="EF_HAND_2"/>
    <property type="match status" value="1"/>
</dbReference>
<keyword evidence="4 17" id="KW-0109">Calcium transport</keyword>
<feature type="compositionally biased region" description="Low complexity" evidence="18">
    <location>
        <begin position="764"/>
        <end position="779"/>
    </location>
</feature>
<reference evidence="21 22" key="1">
    <citation type="submission" date="2019-10" db="EMBL/GenBank/DDBJ databases">
        <title>Assembly and Annotation for the nematode Trichostrongylus colubriformis.</title>
        <authorList>
            <person name="Martin J."/>
        </authorList>
    </citation>
    <scope>NUCLEOTIDE SEQUENCE [LARGE SCALE GENOMIC DNA]</scope>
    <source>
        <strain evidence="21">G859</strain>
        <tissue evidence="21">Whole worm</tissue>
    </source>
</reference>
<evidence type="ECO:0000256" key="14">
    <source>
        <dbReference type="ARBA" id="ARBA00023180"/>
    </source>
</evidence>
<evidence type="ECO:0000256" key="6">
    <source>
        <dbReference type="ARBA" id="ARBA00022692"/>
    </source>
</evidence>
<dbReference type="InterPro" id="IPR027359">
    <property type="entry name" value="Volt_channel_dom_sf"/>
</dbReference>
<dbReference type="PANTHER" id="PTHR45628">
    <property type="entry name" value="VOLTAGE-DEPENDENT CALCIUM CHANNEL TYPE A SUBUNIT ALPHA-1"/>
    <property type="match status" value="1"/>
</dbReference>
<dbReference type="FunFam" id="1.10.238.10:FF:000063">
    <property type="entry name" value="Voltage-dependent N-type calcium channel subunit alpha"/>
    <property type="match status" value="1"/>
</dbReference>
<dbReference type="InterPro" id="IPR002077">
    <property type="entry name" value="VDCCAlpha1"/>
</dbReference>
<dbReference type="PRINTS" id="PR00167">
    <property type="entry name" value="CACHANNEL"/>
</dbReference>
<keyword evidence="2" id="KW-0813">Transport</keyword>
<dbReference type="Gene3D" id="6.10.250.2180">
    <property type="match status" value="1"/>
</dbReference>
<evidence type="ECO:0000256" key="11">
    <source>
        <dbReference type="ARBA" id="ARBA00022989"/>
    </source>
</evidence>
<evidence type="ECO:0000256" key="7">
    <source>
        <dbReference type="ARBA" id="ARBA00022723"/>
    </source>
</evidence>
<dbReference type="EMBL" id="WIXE01007800">
    <property type="protein sequence ID" value="KAK5980127.1"/>
    <property type="molecule type" value="Genomic_DNA"/>
</dbReference>
<dbReference type="AlphaFoldDB" id="A0AAN8FST5"/>
<keyword evidence="10 17" id="KW-0851">Voltage-gated channel</keyword>
<evidence type="ECO:0000256" key="18">
    <source>
        <dbReference type="SAM" id="MobiDB-lite"/>
    </source>
</evidence>
<feature type="region of interest" description="Disordered" evidence="18">
    <location>
        <begin position="815"/>
        <end position="924"/>
    </location>
</feature>
<dbReference type="Pfam" id="PF16905">
    <property type="entry name" value="GPHH"/>
    <property type="match status" value="1"/>
</dbReference>
<protein>
    <recommendedName>
        <fullName evidence="20">EF-hand domain-containing protein</fullName>
    </recommendedName>
</protein>
<feature type="transmembrane region" description="Helical" evidence="19">
    <location>
        <begin position="233"/>
        <end position="252"/>
    </location>
</feature>
<comment type="caution">
    <text evidence="21">The sequence shown here is derived from an EMBL/GenBank/DDBJ whole genome shotgun (WGS) entry which is preliminary data.</text>
</comment>
<dbReference type="GO" id="GO:0005891">
    <property type="term" value="C:voltage-gated calcium channel complex"/>
    <property type="evidence" value="ECO:0007669"/>
    <property type="project" value="InterPro"/>
</dbReference>
<feature type="compositionally biased region" description="Acidic residues" evidence="18">
    <location>
        <begin position="116"/>
        <end position="131"/>
    </location>
</feature>
<dbReference type="InterPro" id="IPR002048">
    <property type="entry name" value="EF_hand_dom"/>
</dbReference>
<dbReference type="Gene3D" id="1.10.287.70">
    <property type="match status" value="3"/>
</dbReference>
<feature type="region of interest" description="Disordered" evidence="18">
    <location>
        <begin position="88"/>
        <end position="137"/>
    </location>
</feature>
<dbReference type="GO" id="GO:0008331">
    <property type="term" value="F:high voltage-gated calcium channel activity"/>
    <property type="evidence" value="ECO:0007669"/>
    <property type="project" value="TreeGrafter"/>
</dbReference>
<evidence type="ECO:0000256" key="10">
    <source>
        <dbReference type="ARBA" id="ARBA00022882"/>
    </source>
</evidence>
<evidence type="ECO:0000256" key="17">
    <source>
        <dbReference type="RuleBase" id="RU003808"/>
    </source>
</evidence>
<organism evidence="21 22">
    <name type="scientific">Trichostrongylus colubriformis</name>
    <name type="common">Black scour worm</name>
    <dbReference type="NCBI Taxonomy" id="6319"/>
    <lineage>
        <taxon>Eukaryota</taxon>
        <taxon>Metazoa</taxon>
        <taxon>Ecdysozoa</taxon>
        <taxon>Nematoda</taxon>
        <taxon>Chromadorea</taxon>
        <taxon>Rhabditida</taxon>
        <taxon>Rhabditina</taxon>
        <taxon>Rhabditomorpha</taxon>
        <taxon>Strongyloidea</taxon>
        <taxon>Trichostrongylidae</taxon>
        <taxon>Trichostrongylus</taxon>
    </lineage>
</organism>
<keyword evidence="13 19" id="KW-0472">Membrane</keyword>
<evidence type="ECO:0000256" key="13">
    <source>
        <dbReference type="ARBA" id="ARBA00023136"/>
    </source>
</evidence>
<dbReference type="GO" id="GO:0007268">
    <property type="term" value="P:chemical synaptic transmission"/>
    <property type="evidence" value="ECO:0007669"/>
    <property type="project" value="TreeGrafter"/>
</dbReference>
<dbReference type="GO" id="GO:0098703">
    <property type="term" value="P:calcium ion import across plasma membrane"/>
    <property type="evidence" value="ECO:0007669"/>
    <property type="project" value="TreeGrafter"/>
</dbReference>
<feature type="transmembrane region" description="Helical" evidence="19">
    <location>
        <begin position="300"/>
        <end position="322"/>
    </location>
</feature>
<keyword evidence="9 16" id="KW-0106">Calcium</keyword>
<dbReference type="SMART" id="SM01062">
    <property type="entry name" value="Ca_chan_IQ"/>
    <property type="match status" value="1"/>
</dbReference>
<comment type="subcellular location">
    <subcellularLocation>
        <location evidence="1 17">Membrane</location>
        <topology evidence="1 17">Multi-pass membrane protein</topology>
    </subcellularLocation>
</comment>
<dbReference type="GO" id="GO:0045202">
    <property type="term" value="C:synapse"/>
    <property type="evidence" value="ECO:0007669"/>
    <property type="project" value="GOC"/>
</dbReference>
<dbReference type="Pfam" id="PF00520">
    <property type="entry name" value="Ion_trans"/>
    <property type="match status" value="3"/>
</dbReference>
<feature type="transmembrane region" description="Helical" evidence="19">
    <location>
        <begin position="524"/>
        <end position="544"/>
    </location>
</feature>
<keyword evidence="7 16" id="KW-0479">Metal-binding</keyword>
<keyword evidence="5 17" id="KW-0107">Calcium channel</keyword>
<feature type="binding site" evidence="16">
    <location>
        <position position="385"/>
    </location>
    <ligand>
        <name>Ca(2+)</name>
        <dbReference type="ChEBI" id="CHEBI:29108"/>
    </ligand>
</feature>
<feature type="compositionally biased region" description="Acidic residues" evidence="18">
    <location>
        <begin position="88"/>
        <end position="107"/>
    </location>
</feature>
<accession>A0AAN8FST5</accession>
<evidence type="ECO:0000256" key="1">
    <source>
        <dbReference type="ARBA" id="ARBA00004141"/>
    </source>
</evidence>
<keyword evidence="6 19" id="KW-0812">Transmembrane</keyword>
<dbReference type="GO" id="GO:0005509">
    <property type="term" value="F:calcium ion binding"/>
    <property type="evidence" value="ECO:0007669"/>
    <property type="project" value="InterPro"/>
</dbReference>
<feature type="compositionally biased region" description="Basic and acidic residues" evidence="18">
    <location>
        <begin position="903"/>
        <end position="913"/>
    </location>
</feature>
<evidence type="ECO:0000256" key="9">
    <source>
        <dbReference type="ARBA" id="ARBA00022837"/>
    </source>
</evidence>
<dbReference type="InterPro" id="IPR014873">
    <property type="entry name" value="VDCC_a1su_IQ"/>
</dbReference>
<gene>
    <name evidence="21" type="ORF">GCK32_008268</name>
</gene>
<keyword evidence="15" id="KW-0407">Ion channel</keyword>
<evidence type="ECO:0000256" key="8">
    <source>
        <dbReference type="ARBA" id="ARBA00022737"/>
    </source>
</evidence>
<feature type="transmembrane region" description="Helical" evidence="19">
    <location>
        <begin position="556"/>
        <end position="578"/>
    </location>
</feature>
<dbReference type="InterPro" id="IPR005821">
    <property type="entry name" value="Ion_trans_dom"/>
</dbReference>
<feature type="transmembrane region" description="Helical" evidence="19">
    <location>
        <begin position="445"/>
        <end position="470"/>
    </location>
</feature>
<feature type="transmembrane region" description="Helical" evidence="19">
    <location>
        <begin position="413"/>
        <end position="439"/>
    </location>
</feature>
<evidence type="ECO:0000259" key="20">
    <source>
        <dbReference type="PROSITE" id="PS50222"/>
    </source>
</evidence>
<evidence type="ECO:0000256" key="15">
    <source>
        <dbReference type="ARBA" id="ARBA00023303"/>
    </source>
</evidence>
<keyword evidence="14" id="KW-0325">Glycoprotein</keyword>
<evidence type="ECO:0000256" key="2">
    <source>
        <dbReference type="ARBA" id="ARBA00022448"/>
    </source>
</evidence>
<keyword evidence="3" id="KW-0597">Phosphoprotein</keyword>